<feature type="compositionally biased region" description="Basic and acidic residues" evidence="1">
    <location>
        <begin position="51"/>
        <end position="63"/>
    </location>
</feature>
<organism evidence="2">
    <name type="scientific">Spodoptera frugiperda</name>
    <name type="common">Fall armyworm</name>
    <dbReference type="NCBI Taxonomy" id="7108"/>
    <lineage>
        <taxon>Eukaryota</taxon>
        <taxon>Metazoa</taxon>
        <taxon>Ecdysozoa</taxon>
        <taxon>Arthropoda</taxon>
        <taxon>Hexapoda</taxon>
        <taxon>Insecta</taxon>
        <taxon>Pterygota</taxon>
        <taxon>Neoptera</taxon>
        <taxon>Endopterygota</taxon>
        <taxon>Lepidoptera</taxon>
        <taxon>Glossata</taxon>
        <taxon>Ditrysia</taxon>
        <taxon>Noctuoidea</taxon>
        <taxon>Noctuidae</taxon>
        <taxon>Amphipyrinae</taxon>
        <taxon>Spodoptera</taxon>
    </lineage>
</organism>
<name>A0A2H1VYG4_SPOFR</name>
<reference evidence="2" key="1">
    <citation type="submission" date="2016-07" db="EMBL/GenBank/DDBJ databases">
        <authorList>
            <person name="Bretaudeau A."/>
        </authorList>
    </citation>
    <scope>NUCLEOTIDE SEQUENCE</scope>
    <source>
        <strain evidence="2">Rice</strain>
        <tissue evidence="2">Whole body</tissue>
    </source>
</reference>
<accession>A0A2H1VYG4</accession>
<proteinExistence type="predicted"/>
<evidence type="ECO:0000256" key="1">
    <source>
        <dbReference type="SAM" id="MobiDB-lite"/>
    </source>
</evidence>
<feature type="region of interest" description="Disordered" evidence="1">
    <location>
        <begin position="38"/>
        <end position="63"/>
    </location>
</feature>
<dbReference type="AlphaFoldDB" id="A0A2H1VYG4"/>
<dbReference type="EMBL" id="ODYU01005169">
    <property type="protein sequence ID" value="SOQ45766.1"/>
    <property type="molecule type" value="Genomic_DNA"/>
</dbReference>
<gene>
    <name evidence="2" type="ORF">SFRICE_006239</name>
</gene>
<evidence type="ECO:0000313" key="2">
    <source>
        <dbReference type="EMBL" id="SOQ45766.1"/>
    </source>
</evidence>
<sequence length="163" mass="18448">MRIIVDSGFMEMGEEERLIGQIEGLCIMSSVRRRGDVGSLNNAGQTADGSPNDKRSTPPMDTHDTREVTIFSKLCLGRVISNTELDAYEKDWPQKALHRDEWKEGREAFALQFLIISPEEVYLKDPMPLTDAAGLVLVRVFAAPHQLIKYVDLYSDDAHLNRR</sequence>
<protein>
    <submittedName>
        <fullName evidence="2">SFRICE_006239</fullName>
    </submittedName>
</protein>
<feature type="compositionally biased region" description="Polar residues" evidence="1">
    <location>
        <begin position="39"/>
        <end position="49"/>
    </location>
</feature>